<dbReference type="InterPro" id="IPR019734">
    <property type="entry name" value="TPR_rpt"/>
</dbReference>
<dbReference type="KEGG" id="suam:BOO69_06325"/>
<dbReference type="STRING" id="1917485.BOO69_06325"/>
<dbReference type="PANTHER" id="PTHR45588:SF1">
    <property type="entry name" value="WW DOMAIN-CONTAINING PROTEIN"/>
    <property type="match status" value="1"/>
</dbReference>
<organism evidence="1 2">
    <name type="scientific">Sulfitobacter alexandrii</name>
    <dbReference type="NCBI Taxonomy" id="1917485"/>
    <lineage>
        <taxon>Bacteria</taxon>
        <taxon>Pseudomonadati</taxon>
        <taxon>Pseudomonadota</taxon>
        <taxon>Alphaproteobacteria</taxon>
        <taxon>Rhodobacterales</taxon>
        <taxon>Roseobacteraceae</taxon>
        <taxon>Sulfitobacter</taxon>
    </lineage>
</organism>
<sequence>MDYQYDLGAYTRPVTTASAQAQTWFDRGLNWAYGFNHKEAIACYRRAAEADPGCAMAHWGHAYAAGPNYNLPWVLFDSKGRAEALAEAYDATQAALAVADGASPVEAALIQALTARYPQRDPVEDMAPWDRAFADAMRALHKEHPTDADVATVFVDALMNLTPWQMWDIAQGAVAPDAETLEAQAVLETQMALPGGMAHPGILHLYVHLMEMSPYPEKALRAADVLRTLVPDAGHLVHMPTHIDVLCGAYENVVRWNERAIEADLKYYEAEGPFNIYTGYRQHNYHFVISGALYMGQFEPAMRAVRGMRETTPDALLQIKSPPMADFFETILGMEPHVLIRFGMWEEILKLELPEDTETYVMCTAFIEYAKGLAYSALGHIEDADAQLDTFLAVKARVPETRLLHNVRGVDLLEVATAMLEGELAYRKGDYDVAFTHLRRAVALDDALPYDEPWGWMQPTRHALGALLFEQGHLAEAEQVFRQDLGLVPGLPRACVHPDNVWALRGLYDCLIARGDSDEAPHVKLRLDLAEARADHPVKAACGCAQVAIDAARAS</sequence>
<protein>
    <recommendedName>
        <fullName evidence="3">Tetratricopeptide repeat protein</fullName>
    </recommendedName>
</protein>
<dbReference type="Proteomes" id="UP000181897">
    <property type="component" value="Chromosome"/>
</dbReference>
<name>A0A1J0WFI1_9RHOB</name>
<evidence type="ECO:0000313" key="1">
    <source>
        <dbReference type="EMBL" id="APE43074.1"/>
    </source>
</evidence>
<reference evidence="1 2" key="1">
    <citation type="submission" date="2016-11" db="EMBL/GenBank/DDBJ databases">
        <title>Complete genome sequence of Sulfitobacter sp. AM1-D1, a toxic bacteria associated with marine dinoflagellate Alexandrium minutum in East China Sea.</title>
        <authorList>
            <person name="Yang Q."/>
            <person name="Zhang X."/>
            <person name="Tian X."/>
        </authorList>
    </citation>
    <scope>NUCLEOTIDE SEQUENCE [LARGE SCALE GENOMIC DNA]</scope>
    <source>
        <strain evidence="1 2">AM1-D1</strain>
    </source>
</reference>
<dbReference type="RefSeq" id="WP_071971317.1">
    <property type="nucleotide sequence ID" value="NZ_CP018076.1"/>
</dbReference>
<dbReference type="AlphaFoldDB" id="A0A1J0WFI1"/>
<evidence type="ECO:0008006" key="3">
    <source>
        <dbReference type="Google" id="ProtNLM"/>
    </source>
</evidence>
<dbReference type="PANTHER" id="PTHR45588">
    <property type="entry name" value="TPR DOMAIN-CONTAINING PROTEIN"/>
    <property type="match status" value="1"/>
</dbReference>
<keyword evidence="2" id="KW-1185">Reference proteome</keyword>
<dbReference type="SMART" id="SM00028">
    <property type="entry name" value="TPR"/>
    <property type="match status" value="3"/>
</dbReference>
<dbReference type="Gene3D" id="1.25.40.10">
    <property type="entry name" value="Tetratricopeptide repeat domain"/>
    <property type="match status" value="1"/>
</dbReference>
<evidence type="ECO:0000313" key="2">
    <source>
        <dbReference type="Proteomes" id="UP000181897"/>
    </source>
</evidence>
<dbReference type="InterPro" id="IPR011990">
    <property type="entry name" value="TPR-like_helical_dom_sf"/>
</dbReference>
<accession>A0A1J0WFI1</accession>
<gene>
    <name evidence="1" type="ORF">BOO69_06325</name>
</gene>
<proteinExistence type="predicted"/>
<dbReference type="SUPFAM" id="SSF48452">
    <property type="entry name" value="TPR-like"/>
    <property type="match status" value="2"/>
</dbReference>
<dbReference type="EMBL" id="CP018076">
    <property type="protein sequence ID" value="APE43074.1"/>
    <property type="molecule type" value="Genomic_DNA"/>
</dbReference>
<dbReference type="OrthoDB" id="9778494at2"/>